<reference evidence="2 3" key="1">
    <citation type="submission" date="2020-01" db="EMBL/GenBank/DDBJ databases">
        <title>Herbidospora sp. NEAU-GS84 nov., a novel actinomycete isolated from soil.</title>
        <authorList>
            <person name="Han L."/>
        </authorList>
    </citation>
    <scope>NUCLEOTIDE SEQUENCE [LARGE SCALE GENOMIC DNA]</scope>
    <source>
        <strain evidence="2 3">NEAU-GS84</strain>
    </source>
</reference>
<dbReference type="Proteomes" id="UP000479526">
    <property type="component" value="Unassembled WGS sequence"/>
</dbReference>
<evidence type="ECO:0000313" key="3">
    <source>
        <dbReference type="Proteomes" id="UP000479526"/>
    </source>
</evidence>
<protein>
    <recommendedName>
        <fullName evidence="1">CATRA-Associated Small Protein domain-containing protein</fullName>
    </recommendedName>
</protein>
<dbReference type="Pfam" id="PF20271">
    <property type="entry name" value="CATASP"/>
    <property type="match status" value="1"/>
</dbReference>
<dbReference type="RefSeq" id="WP_161481061.1">
    <property type="nucleotide sequence ID" value="NZ_WXEW01000005.1"/>
</dbReference>
<gene>
    <name evidence="2" type="ORF">GT755_19375</name>
</gene>
<dbReference type="EMBL" id="WXEW01000005">
    <property type="protein sequence ID" value="NAS23846.1"/>
    <property type="molecule type" value="Genomic_DNA"/>
</dbReference>
<accession>A0A7C9J3Q6</accession>
<feature type="domain" description="CATRA-Associated Small Protein" evidence="1">
    <location>
        <begin position="7"/>
        <end position="54"/>
    </location>
</feature>
<dbReference type="InterPro" id="IPR046924">
    <property type="entry name" value="CATASP"/>
</dbReference>
<dbReference type="AlphaFoldDB" id="A0A7C9J3Q6"/>
<comment type="caution">
    <text evidence="2">The sequence shown here is derived from an EMBL/GenBank/DDBJ whole genome shotgun (WGS) entry which is preliminary data.</text>
</comment>
<keyword evidence="3" id="KW-1185">Reference proteome</keyword>
<name>A0A7C9J3Q6_9ACTN</name>
<evidence type="ECO:0000259" key="1">
    <source>
        <dbReference type="Pfam" id="PF20271"/>
    </source>
</evidence>
<organism evidence="2 3">
    <name type="scientific">Herbidospora solisilvae</name>
    <dbReference type="NCBI Taxonomy" id="2696284"/>
    <lineage>
        <taxon>Bacteria</taxon>
        <taxon>Bacillati</taxon>
        <taxon>Actinomycetota</taxon>
        <taxon>Actinomycetes</taxon>
        <taxon>Streptosporangiales</taxon>
        <taxon>Streptosporangiaceae</taxon>
        <taxon>Herbidospora</taxon>
    </lineage>
</organism>
<evidence type="ECO:0000313" key="2">
    <source>
        <dbReference type="EMBL" id="NAS23846.1"/>
    </source>
</evidence>
<sequence>MTDAHDDLLDLVTDIAQWRVTPGRRDTIGSTPVVPPPPPVRERLNQLVHALSGPKK</sequence>
<proteinExistence type="predicted"/>